<sequence length="588" mass="62538">MEERAESLCAAAELYLDNGDFELAAQAARDSLSAGGGPGGSVLALRLLVLAQLGSSRAVAEVEQSVADVLEASGGNTAGGEKRFAALFAELELRCAAGQLDEALQLALQLRTLGSDLATSSGTSQLQAAALVALVKVQGSRGTLDEAMRASMELLAAAQKRRDRGAEADAWRVIAEVHALRENSSGEATASTPEETLQAAERAAQLYSEACPEALGGGFATASPLLARLRHGWALALIEVARARFRLGRLRDAAAAAGEAVSMCRELGRVRCLLAALEVAVQAHSALHEPLLGLRAANQELQWLREGRGSNSGSVGSSNNNDNNSSRSSRAAEAQLLELITTTHSQLSEPLGALRSARLAAELRQQLGDSQGEASALLLAAEQQRLLGEMAEATRSAELAVTASRAAGDAAGEERALQLLSRLLVERGLSEQAPQRPQALQTLQDLVRAVELRDAAAVKDAEERLNGYGGLVTNKDIADHLVPIFTRDRGSVEFLRELGWEFDQNQTGSTKIKMIPHESFYMGQIMNGMNFGPQFRVVNPFRVSGPEPVAISVCQLPETEAWQMELGFPRPGFLDAGLQSSLVHMFPE</sequence>
<evidence type="ECO:0000256" key="1">
    <source>
        <dbReference type="SAM" id="MobiDB-lite"/>
    </source>
</evidence>
<reference evidence="2" key="1">
    <citation type="submission" date="2021-02" db="EMBL/GenBank/DDBJ databases">
        <authorList>
            <person name="Dougan E. K."/>
            <person name="Rhodes N."/>
            <person name="Thang M."/>
            <person name="Chan C."/>
        </authorList>
    </citation>
    <scope>NUCLEOTIDE SEQUENCE</scope>
</reference>
<dbReference type="AlphaFoldDB" id="A0A813DI20"/>
<evidence type="ECO:0000313" key="2">
    <source>
        <dbReference type="EMBL" id="CAE8586137.1"/>
    </source>
</evidence>
<protein>
    <submittedName>
        <fullName evidence="2">Uncharacterized protein</fullName>
    </submittedName>
</protein>
<evidence type="ECO:0000313" key="3">
    <source>
        <dbReference type="Proteomes" id="UP000654075"/>
    </source>
</evidence>
<feature type="compositionally biased region" description="Low complexity" evidence="1">
    <location>
        <begin position="309"/>
        <end position="329"/>
    </location>
</feature>
<dbReference type="OrthoDB" id="414961at2759"/>
<dbReference type="EMBL" id="CAJNNV010001917">
    <property type="protein sequence ID" value="CAE8586137.1"/>
    <property type="molecule type" value="Genomic_DNA"/>
</dbReference>
<feature type="region of interest" description="Disordered" evidence="1">
    <location>
        <begin position="307"/>
        <end position="330"/>
    </location>
</feature>
<accession>A0A813DI20</accession>
<keyword evidence="3" id="KW-1185">Reference proteome</keyword>
<dbReference type="InterPro" id="IPR011990">
    <property type="entry name" value="TPR-like_helical_dom_sf"/>
</dbReference>
<dbReference type="Gene3D" id="1.25.40.10">
    <property type="entry name" value="Tetratricopeptide repeat domain"/>
    <property type="match status" value="2"/>
</dbReference>
<gene>
    <name evidence="2" type="ORF">PGLA1383_LOCUS5033</name>
</gene>
<name>A0A813DI20_POLGL</name>
<proteinExistence type="predicted"/>
<comment type="caution">
    <text evidence="2">The sequence shown here is derived from an EMBL/GenBank/DDBJ whole genome shotgun (WGS) entry which is preliminary data.</text>
</comment>
<dbReference type="Proteomes" id="UP000654075">
    <property type="component" value="Unassembled WGS sequence"/>
</dbReference>
<organism evidence="2 3">
    <name type="scientific">Polarella glacialis</name>
    <name type="common">Dinoflagellate</name>
    <dbReference type="NCBI Taxonomy" id="89957"/>
    <lineage>
        <taxon>Eukaryota</taxon>
        <taxon>Sar</taxon>
        <taxon>Alveolata</taxon>
        <taxon>Dinophyceae</taxon>
        <taxon>Suessiales</taxon>
        <taxon>Suessiaceae</taxon>
        <taxon>Polarella</taxon>
    </lineage>
</organism>